<protein>
    <recommendedName>
        <fullName evidence="2">histidine kinase</fullName>
        <ecNumber evidence="2">2.7.13.3</ecNumber>
    </recommendedName>
</protein>
<feature type="signal peptide" evidence="10">
    <location>
        <begin position="1"/>
        <end position="22"/>
    </location>
</feature>
<dbReference type="Gene3D" id="3.30.565.10">
    <property type="entry name" value="Histidine kinase-like ATPase, C-terminal domain"/>
    <property type="match status" value="1"/>
</dbReference>
<keyword evidence="9" id="KW-1133">Transmembrane helix</keyword>
<dbReference type="Pfam" id="PF02518">
    <property type="entry name" value="HATPase_c"/>
    <property type="match status" value="1"/>
</dbReference>
<evidence type="ECO:0000256" key="2">
    <source>
        <dbReference type="ARBA" id="ARBA00012438"/>
    </source>
</evidence>
<keyword evidence="9" id="KW-0812">Transmembrane</keyword>
<evidence type="ECO:0000256" key="10">
    <source>
        <dbReference type="SAM" id="SignalP"/>
    </source>
</evidence>
<dbReference type="CDD" id="cd16917">
    <property type="entry name" value="HATPase_UhpB-NarQ-NarX-like"/>
    <property type="match status" value="1"/>
</dbReference>
<evidence type="ECO:0000256" key="6">
    <source>
        <dbReference type="ARBA" id="ARBA00022777"/>
    </source>
</evidence>
<dbReference type="EMBL" id="JASGBP010000011">
    <property type="protein sequence ID" value="MDI9258370.1"/>
    <property type="molecule type" value="Genomic_DNA"/>
</dbReference>
<dbReference type="InterPro" id="IPR011047">
    <property type="entry name" value="Quinoprotein_ADH-like_sf"/>
</dbReference>
<dbReference type="InterPro" id="IPR011123">
    <property type="entry name" value="Y_Y_Y"/>
</dbReference>
<feature type="transmembrane region" description="Helical" evidence="9">
    <location>
        <begin position="761"/>
        <end position="779"/>
    </location>
</feature>
<dbReference type="PROSITE" id="PS50109">
    <property type="entry name" value="HIS_KIN"/>
    <property type="match status" value="1"/>
</dbReference>
<proteinExistence type="predicted"/>
<dbReference type="Gene3D" id="2.60.40.10">
    <property type="entry name" value="Immunoglobulins"/>
    <property type="match status" value="1"/>
</dbReference>
<keyword evidence="4" id="KW-0808">Transferase</keyword>
<dbReference type="Gene3D" id="1.20.5.1930">
    <property type="match status" value="1"/>
</dbReference>
<dbReference type="SUPFAM" id="SSF63829">
    <property type="entry name" value="Calcium-dependent phosphotriesterase"/>
    <property type="match status" value="1"/>
</dbReference>
<dbReference type="InterPro" id="IPR005467">
    <property type="entry name" value="His_kinase_dom"/>
</dbReference>
<dbReference type="RefSeq" id="WP_283240037.1">
    <property type="nucleotide sequence ID" value="NZ_JASGBP010000011.1"/>
</dbReference>
<dbReference type="InterPro" id="IPR011712">
    <property type="entry name" value="Sig_transdc_His_kin_sub3_dim/P"/>
</dbReference>
<evidence type="ECO:0000256" key="4">
    <source>
        <dbReference type="ARBA" id="ARBA00022679"/>
    </source>
</evidence>
<dbReference type="SUPFAM" id="SSF50998">
    <property type="entry name" value="Quinoprotein alcohol dehydrogenase-like"/>
    <property type="match status" value="1"/>
</dbReference>
<organism evidence="12 13">
    <name type="scientific">Flavobacterium sedimenticola</name>
    <dbReference type="NCBI Taxonomy" id="3043286"/>
    <lineage>
        <taxon>Bacteria</taxon>
        <taxon>Pseudomonadati</taxon>
        <taxon>Bacteroidota</taxon>
        <taxon>Flavobacteriia</taxon>
        <taxon>Flavobacteriales</taxon>
        <taxon>Flavobacteriaceae</taxon>
        <taxon>Flavobacterium</taxon>
    </lineage>
</organism>
<keyword evidence="7" id="KW-0067">ATP-binding</keyword>
<dbReference type="Pfam" id="PF07494">
    <property type="entry name" value="Reg_prop"/>
    <property type="match status" value="3"/>
</dbReference>
<keyword evidence="13" id="KW-1185">Reference proteome</keyword>
<evidence type="ECO:0000256" key="5">
    <source>
        <dbReference type="ARBA" id="ARBA00022741"/>
    </source>
</evidence>
<evidence type="ECO:0000256" key="7">
    <source>
        <dbReference type="ARBA" id="ARBA00022840"/>
    </source>
</evidence>
<dbReference type="PANTHER" id="PTHR24421:SF10">
    <property type="entry name" value="NITRATE_NITRITE SENSOR PROTEIN NARQ"/>
    <property type="match status" value="1"/>
</dbReference>
<dbReference type="EC" id="2.7.13.3" evidence="2"/>
<evidence type="ECO:0000256" key="1">
    <source>
        <dbReference type="ARBA" id="ARBA00000085"/>
    </source>
</evidence>
<dbReference type="InterPro" id="IPR036890">
    <property type="entry name" value="HATPase_C_sf"/>
</dbReference>
<dbReference type="Pfam" id="PF07730">
    <property type="entry name" value="HisKA_3"/>
    <property type="match status" value="1"/>
</dbReference>
<reference evidence="12 13" key="1">
    <citation type="submission" date="2023-05" db="EMBL/GenBank/DDBJ databases">
        <title>Flavobacterium sedimenti sp. nov., isolated from the sediment.</title>
        <authorList>
            <person name="Wu N."/>
        </authorList>
    </citation>
    <scope>NUCLEOTIDE SEQUENCE [LARGE SCALE GENOMIC DNA]</scope>
    <source>
        <strain evidence="12 13">YZ-48</strain>
    </source>
</reference>
<dbReference type="InterPro" id="IPR050482">
    <property type="entry name" value="Sensor_HK_TwoCompSys"/>
</dbReference>
<evidence type="ECO:0000313" key="12">
    <source>
        <dbReference type="EMBL" id="MDI9258370.1"/>
    </source>
</evidence>
<comment type="catalytic activity">
    <reaction evidence="1">
        <text>ATP + protein L-histidine = ADP + protein N-phospho-L-histidine.</text>
        <dbReference type="EC" id="2.7.13.3"/>
    </reaction>
</comment>
<keyword evidence="5" id="KW-0547">Nucleotide-binding</keyword>
<dbReference type="InterPro" id="IPR003594">
    <property type="entry name" value="HATPase_dom"/>
</dbReference>
<accession>A0ABT6XTE2</accession>
<dbReference type="PANTHER" id="PTHR24421">
    <property type="entry name" value="NITRATE/NITRITE SENSOR PROTEIN NARX-RELATED"/>
    <property type="match status" value="1"/>
</dbReference>
<dbReference type="InterPro" id="IPR015943">
    <property type="entry name" value="WD40/YVTN_repeat-like_dom_sf"/>
</dbReference>
<keyword evidence="9" id="KW-0472">Membrane</keyword>
<gene>
    <name evidence="12" type="ORF">QHT84_13170</name>
</gene>
<dbReference type="InterPro" id="IPR011110">
    <property type="entry name" value="Reg_prop"/>
</dbReference>
<keyword evidence="3" id="KW-0597">Phosphoprotein</keyword>
<evidence type="ECO:0000259" key="11">
    <source>
        <dbReference type="PROSITE" id="PS50109"/>
    </source>
</evidence>
<keyword evidence="10" id="KW-0732">Signal</keyword>
<evidence type="ECO:0000256" key="8">
    <source>
        <dbReference type="ARBA" id="ARBA00023012"/>
    </source>
</evidence>
<dbReference type="Proteomes" id="UP001230035">
    <property type="component" value="Unassembled WGS sequence"/>
</dbReference>
<dbReference type="InterPro" id="IPR013783">
    <property type="entry name" value="Ig-like_fold"/>
</dbReference>
<dbReference type="SUPFAM" id="SSF55874">
    <property type="entry name" value="ATPase domain of HSP90 chaperone/DNA topoisomerase II/histidine kinase"/>
    <property type="match status" value="1"/>
</dbReference>
<keyword evidence="8" id="KW-0902">Two-component regulatory system</keyword>
<dbReference type="Gene3D" id="2.130.10.10">
    <property type="entry name" value="YVTN repeat-like/Quinoprotein amine dehydrogenase"/>
    <property type="match status" value="2"/>
</dbReference>
<comment type="caution">
    <text evidence="12">The sequence shown here is derived from an EMBL/GenBank/DDBJ whole genome shotgun (WGS) entry which is preliminary data.</text>
</comment>
<name>A0ABT6XTE2_9FLAO</name>
<evidence type="ECO:0000313" key="13">
    <source>
        <dbReference type="Proteomes" id="UP001230035"/>
    </source>
</evidence>
<dbReference type="Pfam" id="PF07495">
    <property type="entry name" value="Y_Y_Y"/>
    <property type="match status" value="1"/>
</dbReference>
<keyword evidence="6" id="KW-0418">Kinase</keyword>
<feature type="chain" id="PRO_5045801358" description="histidine kinase" evidence="10">
    <location>
        <begin position="23"/>
        <end position="995"/>
    </location>
</feature>
<evidence type="ECO:0000256" key="9">
    <source>
        <dbReference type="SAM" id="Phobius"/>
    </source>
</evidence>
<sequence length="995" mass="115286">MLRKTLFSVLFLCITVALKAQSEEFVFKNYDTRNGLCNNNVTAITEDQKGFIWIGTKEGLSRFDGAEFQNIFDSGNYSCLHAIGNNLILLVKNNRLNVLNSAANQLLPLKDFANIEIVDITKLSEDLYAFNAVNRFILTDGKLKKTAEIKIEGKIYNNIFVRRLSESQLLVGNCFDYYEYDLTTHKLRPFPLNMRKYKDENFDLFELKYIDEKERKIYINDYFTGLYVFDFQGRLLVHYNKGLPNKHISSTNIIAYLKDKDGSIWIGTHAGINLFKKGQNRIIRHQKENDLSLKANIITSLFLDRNSNVWIGTNQGISVYKNKLNSKVNKISFTGNHDYFFNTIAFGNHTVFVGDYLNQVLSVNPENNKAIPVNCRTKVWGLYNFDDKIVITGHNAVKEVETYFPNTNTIEQTHFLKTIYAKTDLVTLAYQHSNGDVWYSGNAGGGFVRRKANSNEVITYYKDKNGKPLFKSSYYALAVEDSDKNLWFGVNRSELLLQWNYKTNRFKEIDFNRQNGTNMPIFGGVTGLEIAEDNIIWASFEGGGIIKFNPKTNAVKQYSLANGLNTNIINDIELDHRGRVWMLSNEGIGCLDPKTERFFLMDIWDGFFDNPVNYNVLKRNPKTQTMWIGAINNLYYFNPDEILKSKKNKTNLYLDYLIVNDRKITDFYSKPLHFQPDENNMEFKMVAVDIENGKNLEYSYKLDGLNKKWYNLNATRTVLFQRLEAGTYTFNARVRSKGSKDWIYLANPLPFTIANYWYETWWFFTLLTVGLLFLMFRIVSSYFDRKLEKQQNEIEKQKLIEEERKRIAKDMHDDLGSGLTKITYLSQMALQKEDNKSLLSGIKNTSTELVESMSEIIWAMKEENNSWEELLSYIKLYAQEYCESNNLNVTFTFPDEEMNFKIIGETRRHIFLSVKECLHNIVKHAEAKNVAIKIQKNNYINITIQDDGKGINPGNEKSLGGNGLKNIRQRMEKINAQFEIKNNNNGTSVSLKIPY</sequence>
<evidence type="ECO:0000256" key="3">
    <source>
        <dbReference type="ARBA" id="ARBA00022553"/>
    </source>
</evidence>
<feature type="domain" description="Histidine kinase" evidence="11">
    <location>
        <begin position="810"/>
        <end position="995"/>
    </location>
</feature>